<dbReference type="Gene3D" id="1.20.1730.10">
    <property type="entry name" value="Sodium/glucose cotransporter"/>
    <property type="match status" value="1"/>
</dbReference>
<feature type="transmembrane region" description="Helical" evidence="8">
    <location>
        <begin position="418"/>
        <end position="439"/>
    </location>
</feature>
<organism evidence="9 10">
    <name type="scientific">Marivirga aurantiaca</name>
    <dbReference type="NCBI Taxonomy" id="2802615"/>
    <lineage>
        <taxon>Bacteria</taxon>
        <taxon>Pseudomonadati</taxon>
        <taxon>Bacteroidota</taxon>
        <taxon>Cytophagia</taxon>
        <taxon>Cytophagales</taxon>
        <taxon>Marivirgaceae</taxon>
        <taxon>Marivirga</taxon>
    </lineage>
</organism>
<sequence length="564" mass="60542">MDVQIWTYLLVGVTFAIYIGIAIWSRAGSTKEFYVAGGGVSPLANGMATAADWMSAASFISMAGIISFAGYDGAVYLMGWTGGYVLLALLLAPYLRKFGKFTVPDFIGDRYYSNTARTVAVICALFVSFTYVAGQMRGVGVVFSRFLEVDINTGVYIGMAIVFFYAVLGGMKGITYTQVAQYVILIFAFMVPAIFISIQLTGNPIPQLGFGSTVTGSETYLLDKLNGLHVELGFAEYTSGSKSMIDVFFITAALMVGTAGLPHVIVRFFTVPKVKDARLSAGYALVFIAILYTSAPAVAAFARTNLIETVSNNSYSSMPEWFRNWEKTGLLTFKDKNNDGVIQYVANDERNELTIDRDIMVLANPEIAQLPNWVVALVAAGGLAAALSTAAGLLLVISTSVSHDLVKKQIAPNITDSVELWIARGSAIVAVVIAGYFGINPPGFVAAVVALAFGLAAASFFPAIIMGIFYQRMNKQGAIAGMISGLSITLFYMIAFKFNAFGETTSADWWFGISPEGFGTVGMVVNFLVSFIVSSMTPPPPQHVMDIVDDIRFPRGAGVAPDTH</sequence>
<dbReference type="InterPro" id="IPR050277">
    <property type="entry name" value="Sodium:Solute_Symporter"/>
</dbReference>
<dbReference type="InterPro" id="IPR001734">
    <property type="entry name" value="Na/solute_symporter"/>
</dbReference>
<comment type="subcellular location">
    <subcellularLocation>
        <location evidence="1">Membrane</location>
        <topology evidence="1">Multi-pass membrane protein</topology>
    </subcellularLocation>
</comment>
<evidence type="ECO:0000256" key="2">
    <source>
        <dbReference type="ARBA" id="ARBA00006434"/>
    </source>
</evidence>
<dbReference type="AlphaFoldDB" id="A0A934X134"/>
<evidence type="ECO:0000256" key="1">
    <source>
        <dbReference type="ARBA" id="ARBA00004141"/>
    </source>
</evidence>
<feature type="transmembrane region" description="Helical" evidence="8">
    <location>
        <begin position="116"/>
        <end position="133"/>
    </location>
</feature>
<evidence type="ECO:0000256" key="3">
    <source>
        <dbReference type="ARBA" id="ARBA00022448"/>
    </source>
</evidence>
<dbReference type="InterPro" id="IPR038377">
    <property type="entry name" value="Na/Glc_symporter_sf"/>
</dbReference>
<dbReference type="GO" id="GO:0005886">
    <property type="term" value="C:plasma membrane"/>
    <property type="evidence" value="ECO:0007669"/>
    <property type="project" value="TreeGrafter"/>
</dbReference>
<dbReference type="PANTHER" id="PTHR48086:SF5">
    <property type="entry name" value="NA(+):SOLUTE SYMPORTER (SSF FAMILY)"/>
    <property type="match status" value="1"/>
</dbReference>
<dbReference type="NCBIfam" id="TIGR03648">
    <property type="entry name" value="Na_symport_lg"/>
    <property type="match status" value="1"/>
</dbReference>
<evidence type="ECO:0000256" key="5">
    <source>
        <dbReference type="ARBA" id="ARBA00022989"/>
    </source>
</evidence>
<dbReference type="Pfam" id="PF00474">
    <property type="entry name" value="SSF"/>
    <property type="match status" value="2"/>
</dbReference>
<feature type="transmembrane region" description="Helical" evidence="8">
    <location>
        <begin position="77"/>
        <end position="95"/>
    </location>
</feature>
<evidence type="ECO:0000313" key="9">
    <source>
        <dbReference type="EMBL" id="MBK6266552.1"/>
    </source>
</evidence>
<name>A0A934X134_9BACT</name>
<evidence type="ECO:0000313" key="10">
    <source>
        <dbReference type="Proteomes" id="UP000611723"/>
    </source>
</evidence>
<keyword evidence="6 8" id="KW-0472">Membrane</keyword>
<feature type="transmembrane region" description="Helical" evidence="8">
    <location>
        <begin position="281"/>
        <end position="302"/>
    </location>
</feature>
<dbReference type="GO" id="GO:0022857">
    <property type="term" value="F:transmembrane transporter activity"/>
    <property type="evidence" value="ECO:0007669"/>
    <property type="project" value="InterPro"/>
</dbReference>
<dbReference type="Proteomes" id="UP000611723">
    <property type="component" value="Unassembled WGS sequence"/>
</dbReference>
<dbReference type="RefSeq" id="WP_201432233.1">
    <property type="nucleotide sequence ID" value="NZ_JAEQBW010000008.1"/>
</dbReference>
<accession>A0A934X134</accession>
<dbReference type="PANTHER" id="PTHR48086">
    <property type="entry name" value="SODIUM/PROLINE SYMPORTER-RELATED"/>
    <property type="match status" value="1"/>
</dbReference>
<evidence type="ECO:0000256" key="7">
    <source>
        <dbReference type="RuleBase" id="RU362091"/>
    </source>
</evidence>
<keyword evidence="4 8" id="KW-0812">Transmembrane</keyword>
<feature type="transmembrane region" description="Helical" evidence="8">
    <location>
        <begin position="445"/>
        <end position="470"/>
    </location>
</feature>
<proteinExistence type="inferred from homology"/>
<keyword evidence="10" id="KW-1185">Reference proteome</keyword>
<dbReference type="CDD" id="cd11480">
    <property type="entry name" value="SLC5sbd_u4"/>
    <property type="match status" value="1"/>
</dbReference>
<feature type="transmembrane region" description="Helical" evidence="8">
    <location>
        <begin position="247"/>
        <end position="269"/>
    </location>
</feature>
<feature type="transmembrane region" description="Helical" evidence="8">
    <location>
        <begin position="182"/>
        <end position="200"/>
    </location>
</feature>
<dbReference type="EMBL" id="JAEQBW010000008">
    <property type="protein sequence ID" value="MBK6266552.1"/>
    <property type="molecule type" value="Genomic_DNA"/>
</dbReference>
<gene>
    <name evidence="9" type="ORF">JKA74_16015</name>
</gene>
<evidence type="ECO:0000256" key="8">
    <source>
        <dbReference type="SAM" id="Phobius"/>
    </source>
</evidence>
<feature type="transmembrane region" description="Helical" evidence="8">
    <location>
        <begin position="518"/>
        <end position="537"/>
    </location>
</feature>
<feature type="transmembrane region" description="Helical" evidence="8">
    <location>
        <begin position="153"/>
        <end position="170"/>
    </location>
</feature>
<reference evidence="9" key="1">
    <citation type="submission" date="2021-01" db="EMBL/GenBank/DDBJ databases">
        <title>Marivirga aurantiaca sp. nov., isolated from intertidal surface sediments.</title>
        <authorList>
            <person name="Zhang M."/>
        </authorList>
    </citation>
    <scope>NUCLEOTIDE SEQUENCE</scope>
    <source>
        <strain evidence="9">S37H4</strain>
    </source>
</reference>
<comment type="caution">
    <text evidence="9">The sequence shown here is derived from an EMBL/GenBank/DDBJ whole genome shotgun (WGS) entry which is preliminary data.</text>
</comment>
<evidence type="ECO:0000256" key="4">
    <source>
        <dbReference type="ARBA" id="ARBA00022692"/>
    </source>
</evidence>
<evidence type="ECO:0000256" key="6">
    <source>
        <dbReference type="ARBA" id="ARBA00023136"/>
    </source>
</evidence>
<protein>
    <submittedName>
        <fullName evidence="9">Cation acetate symporter</fullName>
    </submittedName>
</protein>
<feature type="transmembrane region" description="Helical" evidence="8">
    <location>
        <begin position="373"/>
        <end position="397"/>
    </location>
</feature>
<keyword evidence="5 8" id="KW-1133">Transmembrane helix</keyword>
<dbReference type="PROSITE" id="PS50283">
    <property type="entry name" value="NA_SOLUT_SYMP_3"/>
    <property type="match status" value="1"/>
</dbReference>
<feature type="transmembrane region" description="Helical" evidence="8">
    <location>
        <begin position="477"/>
        <end position="498"/>
    </location>
</feature>
<feature type="transmembrane region" description="Helical" evidence="8">
    <location>
        <begin position="6"/>
        <end position="24"/>
    </location>
</feature>
<comment type="similarity">
    <text evidence="2 7">Belongs to the sodium:solute symporter (SSF) (TC 2.A.21) family.</text>
</comment>
<dbReference type="InterPro" id="IPR019899">
    <property type="entry name" value="Na/solute_symporter_VC_2705"/>
</dbReference>
<keyword evidence="3" id="KW-0813">Transport</keyword>